<dbReference type="EMBL" id="JAQQWM010000009">
    <property type="protein sequence ID" value="KAK8045918.1"/>
    <property type="molecule type" value="Genomic_DNA"/>
</dbReference>
<reference evidence="1 2" key="1">
    <citation type="submission" date="2023-01" db="EMBL/GenBank/DDBJ databases">
        <title>Analysis of 21 Apiospora genomes using comparative genomics revels a genus with tremendous synthesis potential of carbohydrate active enzymes and secondary metabolites.</title>
        <authorList>
            <person name="Sorensen T."/>
        </authorList>
    </citation>
    <scope>NUCLEOTIDE SEQUENCE [LARGE SCALE GENOMIC DNA]</scope>
    <source>
        <strain evidence="1 2">CBS 83171</strain>
    </source>
</reference>
<sequence>MFDTLNDLPEDEISTSSSSFTAIMKQVMHGNNSTAQTSRPEQLPLSQSAVNQILSSVHVAELATTYFSRRWFTRVRVLQEVALPDPRRTRILCGAKTTTAMRALLVWPLMVYHLPSVVSRTLNIFLLVRQNLQVLPFPSILLPGNTKMRYSPLLDMLVTTRDRQAQDPCDIIFGIPSLANGLAPAVEMEQGRLLPSLREKLQADYALNTA</sequence>
<keyword evidence="2" id="KW-1185">Reference proteome</keyword>
<evidence type="ECO:0000313" key="1">
    <source>
        <dbReference type="EMBL" id="KAK8045918.1"/>
    </source>
</evidence>
<accession>A0ABR1TJS4</accession>
<protein>
    <submittedName>
        <fullName evidence="1">Heterokaryon incompatibility protein-domain-containing protein</fullName>
    </submittedName>
</protein>
<dbReference type="Proteomes" id="UP001446871">
    <property type="component" value="Unassembled WGS sequence"/>
</dbReference>
<proteinExistence type="predicted"/>
<evidence type="ECO:0000313" key="2">
    <source>
        <dbReference type="Proteomes" id="UP001446871"/>
    </source>
</evidence>
<organism evidence="1 2">
    <name type="scientific">Apiospora saccharicola</name>
    <dbReference type="NCBI Taxonomy" id="335842"/>
    <lineage>
        <taxon>Eukaryota</taxon>
        <taxon>Fungi</taxon>
        <taxon>Dikarya</taxon>
        <taxon>Ascomycota</taxon>
        <taxon>Pezizomycotina</taxon>
        <taxon>Sordariomycetes</taxon>
        <taxon>Xylariomycetidae</taxon>
        <taxon>Amphisphaeriales</taxon>
        <taxon>Apiosporaceae</taxon>
        <taxon>Apiospora</taxon>
    </lineage>
</organism>
<comment type="caution">
    <text evidence="1">The sequence shown here is derived from an EMBL/GenBank/DDBJ whole genome shotgun (WGS) entry which is preliminary data.</text>
</comment>
<gene>
    <name evidence="1" type="ORF">PG996_013982</name>
</gene>
<name>A0ABR1TJS4_9PEZI</name>